<keyword evidence="2" id="KW-0812">Transmembrane</keyword>
<keyword evidence="5" id="KW-1185">Reference proteome</keyword>
<keyword evidence="2" id="KW-1133">Transmembrane helix</keyword>
<dbReference type="Proteomes" id="UP001197214">
    <property type="component" value="Unassembled WGS sequence"/>
</dbReference>
<evidence type="ECO:0000313" key="4">
    <source>
        <dbReference type="EMBL" id="MBW4330889.1"/>
    </source>
</evidence>
<feature type="domain" description="CDP-alcohol phosphatidyltransferase C-terminal" evidence="3">
    <location>
        <begin position="205"/>
        <end position="238"/>
    </location>
</feature>
<gene>
    <name evidence="4" type="ORF">KY084_08370</name>
</gene>
<feature type="transmembrane region" description="Helical" evidence="2">
    <location>
        <begin position="174"/>
        <end position="194"/>
    </location>
</feature>
<dbReference type="RefSeq" id="WP_219238008.1">
    <property type="nucleotide sequence ID" value="NZ_JAHWZX010000006.1"/>
</dbReference>
<evidence type="ECO:0000256" key="2">
    <source>
        <dbReference type="SAM" id="Phobius"/>
    </source>
</evidence>
<protein>
    <submittedName>
        <fullName evidence="4">Phosphatidylcholine/phosphatidylserine synthase</fullName>
    </submittedName>
</protein>
<feature type="transmembrane region" description="Helical" evidence="2">
    <location>
        <begin position="203"/>
        <end position="220"/>
    </location>
</feature>
<feature type="transmembrane region" description="Helical" evidence="2">
    <location>
        <begin position="138"/>
        <end position="162"/>
    </location>
</feature>
<accession>A0ABS6XLV0</accession>
<evidence type="ECO:0000256" key="1">
    <source>
        <dbReference type="RuleBase" id="RU003750"/>
    </source>
</evidence>
<feature type="transmembrane region" description="Helical" evidence="2">
    <location>
        <begin position="21"/>
        <end position="40"/>
    </location>
</feature>
<dbReference type="InterPro" id="IPR000462">
    <property type="entry name" value="CDP-OH_P_trans"/>
</dbReference>
<comment type="similarity">
    <text evidence="1">Belongs to the CDP-alcohol phosphatidyltransferase class-I family.</text>
</comment>
<feature type="transmembrane region" description="Helical" evidence="2">
    <location>
        <begin position="226"/>
        <end position="244"/>
    </location>
</feature>
<dbReference type="EMBL" id="JAHWZX010000006">
    <property type="protein sequence ID" value="MBW4330889.1"/>
    <property type="molecule type" value="Genomic_DNA"/>
</dbReference>
<keyword evidence="2" id="KW-0472">Membrane</keyword>
<organism evidence="4 5">
    <name type="scientific">Stakelama flava</name>
    <dbReference type="NCBI Taxonomy" id="2860338"/>
    <lineage>
        <taxon>Bacteria</taxon>
        <taxon>Pseudomonadati</taxon>
        <taxon>Pseudomonadota</taxon>
        <taxon>Alphaproteobacteria</taxon>
        <taxon>Sphingomonadales</taxon>
        <taxon>Sphingomonadaceae</taxon>
        <taxon>Stakelama</taxon>
    </lineage>
</organism>
<dbReference type="InterPro" id="IPR012616">
    <property type="entry name" value="CDP-OH_P_trans_C"/>
</dbReference>
<sequence>MRAPRRRRPDTGIPLRAVVPNAVTAAALCFGLTGIRFAIAADWERAVLMIVIAGVLDGVDGRIARMVGGESRFGAELDSLSDSISFGVSPAIIMYLWALIEVPKLGWIIALLYAAFTALRLARFNARIDVLDQPHKSAGFLTGVPAPAGAALAMLPLYLWIFTGLSIFRSPWVVTPWVAFAAFLMISSIATYSWGSLKLRRRIRFEALVVVAIVVAALVTAPWQTLAALTIAYLATIPFSYRSYRRVRRQRANMAKSPRVESVP</sequence>
<proteinExistence type="inferred from homology"/>
<reference evidence="4 5" key="1">
    <citation type="submission" date="2021-07" db="EMBL/GenBank/DDBJ databases">
        <title>Stakelama flava sp. nov., a novel endophytic bacterium isolated from branch of Kandelia candel.</title>
        <authorList>
            <person name="Tuo L."/>
        </authorList>
    </citation>
    <scope>NUCLEOTIDE SEQUENCE [LARGE SCALE GENOMIC DNA]</scope>
    <source>
        <strain evidence="4 5">CBK3Z-3</strain>
    </source>
</reference>
<comment type="caution">
    <text evidence="4">The sequence shown here is derived from an EMBL/GenBank/DDBJ whole genome shotgun (WGS) entry which is preliminary data.</text>
</comment>
<evidence type="ECO:0000313" key="5">
    <source>
        <dbReference type="Proteomes" id="UP001197214"/>
    </source>
</evidence>
<keyword evidence="1" id="KW-0808">Transferase</keyword>
<dbReference type="Pfam" id="PF08009">
    <property type="entry name" value="CDP-OH_P_tran_2"/>
    <property type="match status" value="1"/>
</dbReference>
<dbReference type="Pfam" id="PF01066">
    <property type="entry name" value="CDP-OH_P_transf"/>
    <property type="match status" value="1"/>
</dbReference>
<dbReference type="InterPro" id="IPR048254">
    <property type="entry name" value="CDP_ALCOHOL_P_TRANSF_CS"/>
</dbReference>
<evidence type="ECO:0000259" key="3">
    <source>
        <dbReference type="Pfam" id="PF08009"/>
    </source>
</evidence>
<name>A0ABS6XLV0_9SPHN</name>
<dbReference type="PROSITE" id="PS00379">
    <property type="entry name" value="CDP_ALCOHOL_P_TRANSF"/>
    <property type="match status" value="1"/>
</dbReference>